<dbReference type="PANTHER" id="PTHR35531:SF1">
    <property type="entry name" value="INNER MEMBRANE PROTEIN YBCI-RELATED"/>
    <property type="match status" value="1"/>
</dbReference>
<evidence type="ECO:0000256" key="1">
    <source>
        <dbReference type="SAM" id="Phobius"/>
    </source>
</evidence>
<keyword evidence="1" id="KW-0812">Transmembrane</keyword>
<organism evidence="2 3">
    <name type="scientific">Caldifermentibacillus hisashii</name>
    <dbReference type="NCBI Taxonomy" id="996558"/>
    <lineage>
        <taxon>Bacteria</taxon>
        <taxon>Bacillati</taxon>
        <taxon>Bacillota</taxon>
        <taxon>Bacilli</taxon>
        <taxon>Bacillales</taxon>
        <taxon>Bacillaceae</taxon>
        <taxon>Caldifermentibacillus</taxon>
    </lineage>
</organism>
<dbReference type="RefSeq" id="WP_342020926.1">
    <property type="nucleotide sequence ID" value="NZ_JBBYAK010000001.1"/>
</dbReference>
<evidence type="ECO:0000313" key="2">
    <source>
        <dbReference type="EMBL" id="MEL3956648.1"/>
    </source>
</evidence>
<dbReference type="Proteomes" id="UP001459714">
    <property type="component" value="Unassembled WGS sequence"/>
</dbReference>
<comment type="caution">
    <text evidence="2">The sequence shown here is derived from an EMBL/GenBank/DDBJ whole genome shotgun (WGS) entry which is preliminary data.</text>
</comment>
<feature type="transmembrane region" description="Helical" evidence="1">
    <location>
        <begin position="36"/>
        <end position="55"/>
    </location>
</feature>
<protein>
    <submittedName>
        <fullName evidence="2">Metal-dependent hydrolase</fullName>
    </submittedName>
</protein>
<dbReference type="Pfam" id="PF04307">
    <property type="entry name" value="YdjM"/>
    <property type="match status" value="1"/>
</dbReference>
<keyword evidence="1" id="KW-0472">Membrane</keyword>
<proteinExistence type="predicted"/>
<evidence type="ECO:0000313" key="3">
    <source>
        <dbReference type="Proteomes" id="UP001459714"/>
    </source>
</evidence>
<accession>A0ABU9JUX4</accession>
<keyword evidence="2" id="KW-0378">Hydrolase</keyword>
<name>A0ABU9JUX4_9BACI</name>
<keyword evidence="1" id="KW-1133">Transmembrane helix</keyword>
<dbReference type="EMBL" id="JBBYAK010000001">
    <property type="protein sequence ID" value="MEL3956648.1"/>
    <property type="molecule type" value="Genomic_DNA"/>
</dbReference>
<keyword evidence="3" id="KW-1185">Reference proteome</keyword>
<gene>
    <name evidence="2" type="ORF">NST17_05500</name>
</gene>
<feature type="transmembrane region" description="Helical" evidence="1">
    <location>
        <begin position="106"/>
        <end position="123"/>
    </location>
</feature>
<dbReference type="PANTHER" id="PTHR35531">
    <property type="entry name" value="INNER MEMBRANE PROTEIN YBCI-RELATED"/>
    <property type="match status" value="1"/>
</dbReference>
<feature type="transmembrane region" description="Helical" evidence="1">
    <location>
        <begin position="61"/>
        <end position="85"/>
    </location>
</feature>
<reference evidence="2 3" key="1">
    <citation type="submission" date="2024-03" db="EMBL/GenBank/DDBJ databases">
        <title>Bacilli Hybrid Assemblies.</title>
        <authorList>
            <person name="Kovac J."/>
        </authorList>
    </citation>
    <scope>NUCLEOTIDE SEQUENCE [LARGE SCALE GENOMIC DNA]</scope>
    <source>
        <strain evidence="2 3">FSL M8-0022</strain>
    </source>
</reference>
<sequence>MFGAMVPDIDHTGSKIGRAVPIIDDMISSVFGHRTFTHSLLFLILGYWLFHIFSLPESLEFGIMLGIISHIFLDMLTVDGVKLLWPLKTRVSIPFGVKTGGLFEHSFFLLLILLIGYTGYQIYL</sequence>
<dbReference type="GO" id="GO:0016787">
    <property type="term" value="F:hydrolase activity"/>
    <property type="evidence" value="ECO:0007669"/>
    <property type="project" value="UniProtKB-KW"/>
</dbReference>
<dbReference type="InterPro" id="IPR007404">
    <property type="entry name" value="YdjM-like"/>
</dbReference>